<protein>
    <recommendedName>
        <fullName evidence="1">NTF2 fold immunity protein domain-containing protein</fullName>
    </recommendedName>
</protein>
<dbReference type="Proteomes" id="UP000490980">
    <property type="component" value="Unassembled WGS sequence"/>
</dbReference>
<dbReference type="AlphaFoldDB" id="A0A7X5ZIM5"/>
<gene>
    <name evidence="2" type="ORF">HBF25_10880</name>
</gene>
<comment type="caution">
    <text evidence="2">The sequence shown here is derived from an EMBL/GenBank/DDBJ whole genome shotgun (WGS) entry which is preliminary data.</text>
</comment>
<dbReference type="Pfam" id="PF15655">
    <property type="entry name" value="Imm-NTF2"/>
    <property type="match status" value="1"/>
</dbReference>
<dbReference type="EMBL" id="JAARLZ010000005">
    <property type="protein sequence ID" value="NII06891.1"/>
    <property type="molecule type" value="Genomic_DNA"/>
</dbReference>
<keyword evidence="3" id="KW-1185">Reference proteome</keyword>
<dbReference type="RefSeq" id="WP_166948277.1">
    <property type="nucleotide sequence ID" value="NZ_JAARLZ010000005.1"/>
</dbReference>
<evidence type="ECO:0000259" key="1">
    <source>
        <dbReference type="Pfam" id="PF15655"/>
    </source>
</evidence>
<organism evidence="2 3">
    <name type="scientific">Luteibacter anthropi</name>
    <dbReference type="NCBI Taxonomy" id="564369"/>
    <lineage>
        <taxon>Bacteria</taxon>
        <taxon>Pseudomonadati</taxon>
        <taxon>Pseudomonadota</taxon>
        <taxon>Gammaproteobacteria</taxon>
        <taxon>Lysobacterales</taxon>
        <taxon>Rhodanobacteraceae</taxon>
        <taxon>Luteibacter</taxon>
    </lineage>
</organism>
<feature type="domain" description="NTF2 fold immunity protein" evidence="1">
    <location>
        <begin position="10"/>
        <end position="139"/>
    </location>
</feature>
<name>A0A7X5ZIM5_9GAMM</name>
<evidence type="ECO:0000313" key="2">
    <source>
        <dbReference type="EMBL" id="NII06891.1"/>
    </source>
</evidence>
<sequence length="142" mass="16429">MTDDDLEQARSALRTFMADMKRWELGFYHEKLDAVKNGRDATLIDNQGRKELSEVLEKWSLQDKTNQGRLIDLGCSDLSTYDPDSDIEGSAEFTDGDAMFTIHQKTGLQTISRFTLNLESGAWKIKRKEFLNYKDKWQRSVL</sequence>
<proteinExistence type="predicted"/>
<dbReference type="InterPro" id="IPR028049">
    <property type="entry name" value="Imm-NTF2"/>
</dbReference>
<reference evidence="2 3" key="1">
    <citation type="submission" date="2020-03" db="EMBL/GenBank/DDBJ databases">
        <authorList>
            <person name="Lai Q."/>
        </authorList>
    </citation>
    <scope>NUCLEOTIDE SEQUENCE [LARGE SCALE GENOMIC DNA]</scope>
    <source>
        <strain evidence="2 3">CCUG 25036</strain>
    </source>
</reference>
<accession>A0A7X5ZIM5</accession>
<evidence type="ECO:0000313" key="3">
    <source>
        <dbReference type="Proteomes" id="UP000490980"/>
    </source>
</evidence>